<evidence type="ECO:0000313" key="6">
    <source>
        <dbReference type="EMBL" id="EEF49527.1"/>
    </source>
</evidence>
<reference evidence="7" key="1">
    <citation type="journal article" date="2010" name="Nat. Biotechnol.">
        <title>Draft genome sequence of the oilseed species Ricinus communis.</title>
        <authorList>
            <person name="Chan A.P."/>
            <person name="Crabtree J."/>
            <person name="Zhao Q."/>
            <person name="Lorenzi H."/>
            <person name="Orvis J."/>
            <person name="Puiu D."/>
            <person name="Melake-Berhan A."/>
            <person name="Jones K.M."/>
            <person name="Redman J."/>
            <person name="Chen G."/>
            <person name="Cahoon E.B."/>
            <person name="Gedil M."/>
            <person name="Stanke M."/>
            <person name="Haas B.J."/>
            <person name="Wortman J.R."/>
            <person name="Fraser-Liggett C.M."/>
            <person name="Ravel J."/>
            <person name="Rabinowicz P.D."/>
        </authorList>
    </citation>
    <scope>NUCLEOTIDE SEQUENCE [LARGE SCALE GENOMIC DNA]</scope>
    <source>
        <strain evidence="7">cv. Hale</strain>
    </source>
</reference>
<dbReference type="eggNOG" id="KOG1267">
    <property type="taxonomic scope" value="Eukaryota"/>
</dbReference>
<accession>B9RG72</accession>
<dbReference type="PROSITE" id="PS51258">
    <property type="entry name" value="MHD1"/>
    <property type="match status" value="1"/>
</dbReference>
<dbReference type="GO" id="GO:0006353">
    <property type="term" value="P:DNA-templated transcription termination"/>
    <property type="evidence" value="ECO:0007669"/>
    <property type="project" value="UniProtKB-KW"/>
</dbReference>
<keyword evidence="7" id="KW-1185">Reference proteome</keyword>
<organism evidence="6 7">
    <name type="scientific">Ricinus communis</name>
    <name type="common">Castor bean</name>
    <dbReference type="NCBI Taxonomy" id="3988"/>
    <lineage>
        <taxon>Eukaryota</taxon>
        <taxon>Viridiplantae</taxon>
        <taxon>Streptophyta</taxon>
        <taxon>Embryophyta</taxon>
        <taxon>Tracheophyta</taxon>
        <taxon>Spermatophyta</taxon>
        <taxon>Magnoliopsida</taxon>
        <taxon>eudicotyledons</taxon>
        <taxon>Gunneridae</taxon>
        <taxon>Pentapetalae</taxon>
        <taxon>rosids</taxon>
        <taxon>fabids</taxon>
        <taxon>Malpighiales</taxon>
        <taxon>Euphorbiaceae</taxon>
        <taxon>Acalyphoideae</taxon>
        <taxon>Acalypheae</taxon>
        <taxon>Ricinus</taxon>
    </lineage>
</organism>
<dbReference type="FunFam" id="1.25.70.10:FF:000001">
    <property type="entry name" value="Mitochondrial transcription termination factor-like"/>
    <property type="match status" value="1"/>
</dbReference>
<dbReference type="FunCoup" id="B9RG72">
    <property type="interactions" value="649"/>
</dbReference>
<evidence type="ECO:0000256" key="1">
    <source>
        <dbReference type="ARBA" id="ARBA00007692"/>
    </source>
</evidence>
<dbReference type="Gene3D" id="1.25.70.10">
    <property type="entry name" value="Transcription termination factor 3, mitochondrial"/>
    <property type="match status" value="1"/>
</dbReference>
<dbReference type="STRING" id="3988.B9RG72"/>
<keyword evidence="3" id="KW-0809">Transit peptide</keyword>
<dbReference type="GO" id="GO:0003676">
    <property type="term" value="F:nucleic acid binding"/>
    <property type="evidence" value="ECO:0007669"/>
    <property type="project" value="InterPro"/>
</dbReference>
<feature type="domain" description="MHD1" evidence="4">
    <location>
        <begin position="1086"/>
        <end position="1225"/>
    </location>
</feature>
<keyword evidence="2" id="KW-0804">Transcription</keyword>
<dbReference type="InterPro" id="IPR014772">
    <property type="entry name" value="Munc13_dom-2"/>
</dbReference>
<sequence length="1520" mass="172911">MSSDENQHSFTVSYLIKTYGFSPESALSISKRVNFEDPKKPDLVLSFFKNLGFSKIQISKIIRKFPETLSANLEKNIFPKVEFFISKGASTTDLIRIFTYYPWLFSRSLENQLIPSFNFFRDFHHSDEKTIAAIKRYPIILTRRLEADVIPNINTLHEYGVPASKILMLVHYFPQKIGMEADKFKKIVEEVKKMGFDPLKSQFVSAIIALTAMSRSMWDKKVDAYKRWGWSNEDICRAFVKFPWCMTNSENKIMAVMDFYVNKLGLESSVIAHRPLLLSLSLKKRLIPRASVIQFLSSKGLMKTSSGMIRVFTCTEKYFMEKCINCYEEAPQLLKLYNENLELSKQLVVKQQRIRQTKFGPFRKMLGAANNNVKMDFKRFLANLHIHCCYVFGRLKEMRILKFTEAIANSSNSGRVQWETCAESCLILETAVQLLQRYRRDRRILVDFILSGSLIKKVVMPPGAVTLDDVDLDQVSVDYVLNCAKKGGMLELSDAIRDYHDNTDLPHMNNGSSAAEFFLVTNPDSSGSPPKRAPPPIPVSTPAPVHTPPIIVSSPVASFSSIGKSESFNSTEVRELTVDDIEDFEDDEDELEEVESVRISRRNTTGAADLIPKLPAFATGITDDDLRETAYEVLLVCAGAAGGLIVPSKEKKKDKRSKLMRKLGRSKSENVVQSDRAPGLNGLLEIMRAQMEISEAMDVRTRKGLLNALAGKVGKRMDTLLIPLELLCCISRTEFSDKKAYIRWQKRQLFILEEGLINHPVVGFGESGRKASDLRILLAKIEESEFRPSSEGEVLRTECLRSLREVAVPLAERPARGDLTGEVCHWADGYHLNVKLYEKLLLSVFDILDEGKLTEEVEEILELLKSTWRVLGLTETIHYACYAWVLFRQYIITQEHSLLQHAIQQLKKIPLKEQRGPQERLHLKSLCSRVEGEDLSFLQSFLSPIQKWADKQLADYHKNFAEESATMEDVVLVAMVTRRLLLEESDQGSLTDRDQIESYISTSIKNAFTRILQAVERLDTMHEHSLALLAEETKKLLRKESTIFTPILSRRHPQAIIFSASLLHRLYGMKLKPFLDGAEHLTEDVVSVFPAADSLEQYIMSLIASGEGNAEVNFRKLTPYQVESISGTLVMRWVNSQLGRILGWVERAIQQERWEPISPQQRHGSSIVEVYRIVEETVDQFFALKVPMRPSELNGLFRGIDNAFQVYSNHVIEKLATKDDLIPPLPILTRYRKEAGIKAFVKKELFDSRLPEETKSSEITVQATPILCVQLNTLYYAISQLNKLEDSISERWTKKKPREQFIRKSMDEKSTSFKQKGTFDGSRKDINSAIDRICEFTGTKIIFWDLREPFIEHLYKPNVTHSRLEALIEPLDTELNQLCSVIVEPLRDRIVTSLLQASVDGLLRVILDGGPSRVFSPADAKLLEEDLEILKEFFISGGDGLPRGVVENHIARVRHVIKLHSYETRELIDDLKSASGLERQGGGGKLGADTQTLLRILCHRSDSESSQFLKKQFKIPKSSV</sequence>
<dbReference type="InParanoid" id="B9RG72"/>
<dbReference type="InterPro" id="IPR038538">
    <property type="entry name" value="MTERF_sf"/>
</dbReference>
<dbReference type="EMBL" id="EQ973778">
    <property type="protein sequence ID" value="EEF49527.1"/>
    <property type="molecule type" value="Genomic_DNA"/>
</dbReference>
<dbReference type="Proteomes" id="UP000008311">
    <property type="component" value="Unassembled WGS sequence"/>
</dbReference>
<evidence type="ECO:0000259" key="5">
    <source>
        <dbReference type="PROSITE" id="PS51259"/>
    </source>
</evidence>
<dbReference type="InterPro" id="IPR057984">
    <property type="entry name" value="PATROL1_C"/>
</dbReference>
<dbReference type="SMART" id="SM00733">
    <property type="entry name" value="Mterf"/>
    <property type="match status" value="6"/>
</dbReference>
<dbReference type="PANTHER" id="PTHR31280">
    <property type="entry name" value="PROTEIN UNC-13 HOMOLOG"/>
    <property type="match status" value="1"/>
</dbReference>
<name>B9RG72_RICCO</name>
<evidence type="ECO:0000256" key="2">
    <source>
        <dbReference type="ARBA" id="ARBA00022472"/>
    </source>
</evidence>
<dbReference type="InterPro" id="IPR003690">
    <property type="entry name" value="MTERF"/>
</dbReference>
<gene>
    <name evidence="6" type="ORF">RCOM_1451940</name>
</gene>
<evidence type="ECO:0000259" key="4">
    <source>
        <dbReference type="PROSITE" id="PS51258"/>
    </source>
</evidence>
<evidence type="ECO:0000256" key="3">
    <source>
        <dbReference type="ARBA" id="ARBA00022946"/>
    </source>
</evidence>
<dbReference type="Gene3D" id="1.10.357.50">
    <property type="match status" value="1"/>
</dbReference>
<dbReference type="PANTHER" id="PTHR31280:SF2">
    <property type="entry name" value="PROTEIN UNC-13 HOMOLOG"/>
    <property type="match status" value="1"/>
</dbReference>
<dbReference type="InterPro" id="IPR008528">
    <property type="entry name" value="unc-13_homologue"/>
</dbReference>
<proteinExistence type="inferred from homology"/>
<dbReference type="Pfam" id="PF02536">
    <property type="entry name" value="mTERF"/>
    <property type="match status" value="2"/>
</dbReference>
<protein>
    <submittedName>
        <fullName evidence="6">Uncharacterized protein</fullName>
    </submittedName>
</protein>
<dbReference type="PROSITE" id="PS51259">
    <property type="entry name" value="MHD2"/>
    <property type="match status" value="1"/>
</dbReference>
<keyword evidence="2" id="KW-0806">Transcription termination</keyword>
<dbReference type="Pfam" id="PF25761">
    <property type="entry name" value="TPR_PATROL1"/>
    <property type="match status" value="1"/>
</dbReference>
<keyword evidence="2" id="KW-0805">Transcription regulation</keyword>
<evidence type="ECO:0000313" key="7">
    <source>
        <dbReference type="Proteomes" id="UP000008311"/>
    </source>
</evidence>
<dbReference type="InterPro" id="IPR014770">
    <property type="entry name" value="Munc13_1"/>
</dbReference>
<feature type="domain" description="MHD2" evidence="5">
    <location>
        <begin position="1361"/>
        <end position="1471"/>
    </location>
</feature>
<comment type="similarity">
    <text evidence="1">Belongs to the mTERF family.</text>
</comment>